<gene>
    <name evidence="3" type="ORF">GGQ96_003923</name>
</gene>
<evidence type="ECO:0000256" key="1">
    <source>
        <dbReference type="SAM" id="MobiDB-lite"/>
    </source>
</evidence>
<dbReference type="NCBIfam" id="TIGR02686">
    <property type="entry name" value="relax_trwC"/>
    <property type="match status" value="1"/>
</dbReference>
<feature type="compositionally biased region" description="Basic and acidic residues" evidence="1">
    <location>
        <begin position="1110"/>
        <end position="1119"/>
    </location>
</feature>
<comment type="caution">
    <text evidence="3">The sequence shown here is derived from an EMBL/GenBank/DDBJ whole genome shotgun (WGS) entry which is preliminary data.</text>
</comment>
<sequence length="1119" mass="119607">MISVNAVASAGNAANYYAKDNYYTADQAEGASAWGGEGAAALGLEGAVDAARFERILEGRLPDGSVIDARRGTHRPGWDLTMSVPKSVSILALVGGDARLIAAVREAATVTLGWIERNIVEGRVSTTEGQRAVRTGNVLAATFLHDVNRNGEPQLHVHNVLANATRMPDGSWKALHSDGLYQRQHVMGAVFASNLRARVEALGYATTPAYTPIDGAFDIAGVPRGVVEAFSTRSDEIDAHLEAHGRQGTARERELAALATRNAKTPGIAPAVRAEGWRTLAAENGFDPSRLVREALARSGREETMWTRTMRGIRGNGERGLAVVARMGLSPRDGDPLVPERLGRLDPVRYSAAQAVTSAARDLGESEAAFDRLDLIHAALERGGPVTVGDVEARIAFLEGRGLLLGDGDRMVTTESAVHLEQAYLASIDAGRGQGAAIVSPDDAMSAAQGAARDLGLRTLNAGQLSAAVLILSSSDRVVNIQGGPGRGKSAALAPVTAIAKAQGHHVIGLAIASRTATALGRDTGAETSTVAWFLARHARVIDGTASAAQLARVTTELKGAVIMVEEASQVCTWDMEPIVRLADMIGVARLVQVGDSRQLGAIAAGRPFEDSQRAGHATAYITENLRSRSDQMKGIVAALDGKDFSTVSDLLKPDTIEVAAGDVARVAAARWAALPKAMRDNTLLLTAGRAMRSEANQAVQAELKATGEIASVGTRIEVLDRVNATREGARLLKGYHPGRVVEIRTDLPSQGFVRGDRGVVKAIEGGRVRLEMRGGGEKHLQPNRLAKNLKHDAVSIYQPKQIELHAGDRIRWTDNDHDRKLSNADMARVEELGGGRLVVSSLVDGTVHELKVGDRMTERLDLAYAINVHIAQGVTSDHGMLVLRSSERRLLSERSFLVALTRIADKAALIVDDGRAVERGVVRNTGDKTSALETIGQTGSGTATQMPEPSPAINAAVERYARLFLTAEQQAIDGQPMLRAQDRELGAAAAALERARVNGAEDLRIVLDRELGSPGAGRYDPGQLTQAWMREGQIRTDHGAYAQRFIADWKAATADSMAAMTNRSEAAVERRQERLEDRMLREPALERALDRALPERQLSMKEPGSGGPGRDRDFGMEM</sequence>
<protein>
    <submittedName>
        <fullName evidence="3">Conjugative relaxase-like TrwC/TraI family protein</fullName>
    </submittedName>
</protein>
<dbReference type="Gene3D" id="2.30.30.940">
    <property type="match status" value="1"/>
</dbReference>
<dbReference type="SUPFAM" id="SSF52540">
    <property type="entry name" value="P-loop containing nucleoside triphosphate hydrolases"/>
    <property type="match status" value="3"/>
</dbReference>
<dbReference type="Proteomes" id="UP000574769">
    <property type="component" value="Unassembled WGS sequence"/>
</dbReference>
<dbReference type="InterPro" id="IPR027417">
    <property type="entry name" value="P-loop_NTPase"/>
</dbReference>
<dbReference type="RefSeq" id="WP_184116981.1">
    <property type="nucleotide sequence ID" value="NZ_JACHNY010000015.1"/>
</dbReference>
<feature type="domain" description="TrwC relaxase" evidence="2">
    <location>
        <begin position="10"/>
        <end position="283"/>
    </location>
</feature>
<keyword evidence="4" id="KW-1185">Reference proteome</keyword>
<dbReference type="EMBL" id="JACHNY010000015">
    <property type="protein sequence ID" value="MBB4619763.1"/>
    <property type="molecule type" value="Genomic_DNA"/>
</dbReference>
<dbReference type="AlphaFoldDB" id="A0A7W7AMF7"/>
<evidence type="ECO:0000313" key="3">
    <source>
        <dbReference type="EMBL" id="MBB4619763.1"/>
    </source>
</evidence>
<proteinExistence type="predicted"/>
<dbReference type="InterPro" id="IPR014059">
    <property type="entry name" value="TraI/TrwC_relax"/>
</dbReference>
<dbReference type="Gene3D" id="3.40.50.300">
    <property type="entry name" value="P-loop containing nucleotide triphosphate hydrolases"/>
    <property type="match status" value="2"/>
</dbReference>
<organism evidence="3 4">
    <name type="scientific">Sphingomonas abaci</name>
    <dbReference type="NCBI Taxonomy" id="237611"/>
    <lineage>
        <taxon>Bacteria</taxon>
        <taxon>Pseudomonadati</taxon>
        <taxon>Pseudomonadota</taxon>
        <taxon>Alphaproteobacteria</taxon>
        <taxon>Sphingomonadales</taxon>
        <taxon>Sphingomonadaceae</taxon>
        <taxon>Sphingomonas</taxon>
    </lineage>
</organism>
<feature type="region of interest" description="Disordered" evidence="1">
    <location>
        <begin position="1092"/>
        <end position="1119"/>
    </location>
</feature>
<dbReference type="Pfam" id="PF08751">
    <property type="entry name" value="TrwC"/>
    <property type="match status" value="1"/>
</dbReference>
<dbReference type="InterPro" id="IPR014862">
    <property type="entry name" value="TrwC"/>
</dbReference>
<accession>A0A7W7AMF7</accession>
<dbReference type="NCBIfam" id="NF041492">
    <property type="entry name" value="MobF"/>
    <property type="match status" value="1"/>
</dbReference>
<evidence type="ECO:0000313" key="4">
    <source>
        <dbReference type="Proteomes" id="UP000574769"/>
    </source>
</evidence>
<name>A0A7W7AMF7_9SPHN</name>
<evidence type="ECO:0000259" key="2">
    <source>
        <dbReference type="Pfam" id="PF08751"/>
    </source>
</evidence>
<dbReference type="SUPFAM" id="SSF55464">
    <property type="entry name" value="Origin of replication-binding domain, RBD-like"/>
    <property type="match status" value="1"/>
</dbReference>
<reference evidence="3 4" key="1">
    <citation type="submission" date="2020-08" db="EMBL/GenBank/DDBJ databases">
        <title>Genomic Encyclopedia of Type Strains, Phase IV (KMG-IV): sequencing the most valuable type-strain genomes for metagenomic binning, comparative biology and taxonomic classification.</title>
        <authorList>
            <person name="Goeker M."/>
        </authorList>
    </citation>
    <scope>NUCLEOTIDE SEQUENCE [LARGE SCALE GENOMIC DNA]</scope>
    <source>
        <strain evidence="3 4">DSM 15867</strain>
    </source>
</reference>
<dbReference type="Pfam" id="PF13604">
    <property type="entry name" value="AAA_30"/>
    <property type="match status" value="1"/>
</dbReference>